<evidence type="ECO:0000313" key="3">
    <source>
        <dbReference type="Proteomes" id="UP001432062"/>
    </source>
</evidence>
<dbReference type="Gene3D" id="3.40.50.1820">
    <property type="entry name" value="alpha/beta hydrolase"/>
    <property type="match status" value="1"/>
</dbReference>
<organism evidence="2 3">
    <name type="scientific">Nocardia vinacea</name>
    <dbReference type="NCBI Taxonomy" id="96468"/>
    <lineage>
        <taxon>Bacteria</taxon>
        <taxon>Bacillati</taxon>
        <taxon>Actinomycetota</taxon>
        <taxon>Actinomycetes</taxon>
        <taxon>Mycobacteriales</taxon>
        <taxon>Nocardiaceae</taxon>
        <taxon>Nocardia</taxon>
    </lineage>
</organism>
<dbReference type="Proteomes" id="UP001432062">
    <property type="component" value="Chromosome"/>
</dbReference>
<evidence type="ECO:0000259" key="1">
    <source>
        <dbReference type="Pfam" id="PF12697"/>
    </source>
</evidence>
<dbReference type="InterPro" id="IPR029058">
    <property type="entry name" value="AB_hydrolase_fold"/>
</dbReference>
<protein>
    <submittedName>
        <fullName evidence="2">Lysophospholipase</fullName>
    </submittedName>
</protein>
<gene>
    <name evidence="2" type="ORF">OG563_37100</name>
</gene>
<name>A0ABZ1Z6X3_9NOCA</name>
<sequence>MSALCAEVDEPRAVVVAVHGGATTSRYFDCPGRPWLSLLRIGAALGFTVVALDRPGYGESAPHADAFADPGSRVDICYRTIEAILGSRPRGAGVFLLGHSAGCDLALRMAADERGANLLGLELAGTGVRKHADAERRIAQLIRDRSRGGIREMLWEHEYLYPPEIFGGKSIGVTGPGYEAAVVRDWPPAFPDLARRVRVPVRFSHGEFERVWRSDAAALAEIRQMFSAAPRFVTHVQTGAGHNMSLGFGAAAYHLGALSFVEECTLSPARRPAS</sequence>
<dbReference type="SUPFAM" id="SSF53474">
    <property type="entry name" value="alpha/beta-Hydrolases"/>
    <property type="match status" value="1"/>
</dbReference>
<keyword evidence="3" id="KW-1185">Reference proteome</keyword>
<dbReference type="Pfam" id="PF12697">
    <property type="entry name" value="Abhydrolase_6"/>
    <property type="match status" value="1"/>
</dbReference>
<proteinExistence type="predicted"/>
<reference evidence="2" key="1">
    <citation type="submission" date="2022-10" db="EMBL/GenBank/DDBJ databases">
        <title>The complete genomes of actinobacterial strains from the NBC collection.</title>
        <authorList>
            <person name="Joergensen T.S."/>
            <person name="Alvarez Arevalo M."/>
            <person name="Sterndorff E.B."/>
            <person name="Faurdal D."/>
            <person name="Vuksanovic O."/>
            <person name="Mourched A.-S."/>
            <person name="Charusanti P."/>
            <person name="Shaw S."/>
            <person name="Blin K."/>
            <person name="Weber T."/>
        </authorList>
    </citation>
    <scope>NUCLEOTIDE SEQUENCE</scope>
    <source>
        <strain evidence="2">NBC_01482</strain>
    </source>
</reference>
<accession>A0ABZ1Z6X3</accession>
<feature type="domain" description="AB hydrolase-1" evidence="1">
    <location>
        <begin position="15"/>
        <end position="244"/>
    </location>
</feature>
<dbReference type="InterPro" id="IPR000073">
    <property type="entry name" value="AB_hydrolase_1"/>
</dbReference>
<evidence type="ECO:0000313" key="2">
    <source>
        <dbReference type="EMBL" id="WUV51342.1"/>
    </source>
</evidence>
<dbReference type="EMBL" id="CP109441">
    <property type="protein sequence ID" value="WUV51342.1"/>
    <property type="molecule type" value="Genomic_DNA"/>
</dbReference>